<protein>
    <recommendedName>
        <fullName evidence="2">histidine kinase</fullName>
        <ecNumber evidence="2">2.7.13.3</ecNumber>
    </recommendedName>
</protein>
<sequence length="931" mass="105728">MQQFQSLRRLLFFYSLTLLVMVALYYAMLYFTLKNDSQRYSKVAFSTLEYELNKLVVPSNPDIEDILSGPLFQDLSYQLIFMMPSGQTYVHRKTKPNESKFTSVTFPAIRALSTSNNSSYEINNSTLTGKITLDTGHQLYVILRHQPIDILWVSYQYWLPIMIALTLFIFALLYMFKRNSSWLALIKYTETLTDTAKESYTAPKLLKSESTHEFLRLGHALNRVHYQLHNHHRRINTLTHRLERLVDQAPLPMLMIMRHGQVSFFNRRFEQIFTTSFQRGVTYNLTDFITGSDKATQQLLHKLSTQRVNRTLLVYGLEDKQAYHLHITPWFGEHGQIHGFTALLSNVDQLIGHKNKLEMQNKQLERQIKEFSKIRSIIGHELRTPLNAIIGTLNLLDTRQLSPKQKEILNTLTQSSYSMLAMLNDMLEMAKIKANKADVVMASTDIFKTGQQISDLMVGSAQRREISLMYFFAPDCPRYITTDGNRLRQILLNLLDNAIKFTASGYAALVIEPITHEQMQRINKCNQERALTNEAHAQKLISDIRISNNVSKINAQHQWVRFSIKDTGIGIAPADQQKLFSYFNQANLQISQEYGGTGLGLAISNSFAQLLGGFIHLESVPNKGSTFSLYLPCLSPNYQPVYHYHSSLRDIHLLAIVKEDICATYIKRIGAHLSLSVSTYSCSDSENQPLVELLKPNNQNLKPVVLLDYECYDAKAEDMCDSSFINDLLSTSSLAKILMSIKPERHIPLNLSSQFDGFLSKPLDIGLLLSELIRLTQTTPNNGTSILTVNDDEDKKIPTTKTNTKQAVAAKLVLVVDDNLTNQKITCKLLSNLGYDSMVASNGQQALEILDLRRQDIALVLMDCRMPVMNGLQATQAIRTQQDDIPIVALTANNTEEDINACLQVGMNAFLTKPIDQSKLQEVLQTILKLV</sequence>
<dbReference type="InterPro" id="IPR036890">
    <property type="entry name" value="HATPase_C_sf"/>
</dbReference>
<dbReference type="InterPro" id="IPR005467">
    <property type="entry name" value="His_kinase_dom"/>
</dbReference>
<dbReference type="PRINTS" id="PR00344">
    <property type="entry name" value="BCTRLSENSOR"/>
</dbReference>
<dbReference type="CDD" id="cd17546">
    <property type="entry name" value="REC_hyHK_CKI1_RcsC-like"/>
    <property type="match status" value="1"/>
</dbReference>
<dbReference type="Proteomes" id="UP000664554">
    <property type="component" value="Unassembled WGS sequence"/>
</dbReference>
<gene>
    <name evidence="10" type="ORF">J3492_07275</name>
</gene>
<dbReference type="EC" id="2.7.13.3" evidence="2"/>
<evidence type="ECO:0000256" key="3">
    <source>
        <dbReference type="ARBA" id="ARBA00022553"/>
    </source>
</evidence>
<dbReference type="InterPro" id="IPR004358">
    <property type="entry name" value="Sig_transdc_His_kin-like_C"/>
</dbReference>
<dbReference type="Gene3D" id="3.30.450.20">
    <property type="entry name" value="PAS domain"/>
    <property type="match status" value="1"/>
</dbReference>
<dbReference type="Gene3D" id="3.40.50.2300">
    <property type="match status" value="1"/>
</dbReference>
<dbReference type="InterPro" id="IPR036097">
    <property type="entry name" value="HisK_dim/P_sf"/>
</dbReference>
<organism evidence="10 11">
    <name type="scientific">Psychrobacter coccoides</name>
    <dbReference type="NCBI Taxonomy" id="2818440"/>
    <lineage>
        <taxon>Bacteria</taxon>
        <taxon>Pseudomonadati</taxon>
        <taxon>Pseudomonadota</taxon>
        <taxon>Gammaproteobacteria</taxon>
        <taxon>Moraxellales</taxon>
        <taxon>Moraxellaceae</taxon>
        <taxon>Psychrobacter</taxon>
    </lineage>
</organism>
<dbReference type="SUPFAM" id="SSF52172">
    <property type="entry name" value="CheY-like"/>
    <property type="match status" value="1"/>
</dbReference>
<evidence type="ECO:0000313" key="10">
    <source>
        <dbReference type="EMBL" id="MBO1531015.1"/>
    </source>
</evidence>
<dbReference type="PANTHER" id="PTHR45339">
    <property type="entry name" value="HYBRID SIGNAL TRANSDUCTION HISTIDINE KINASE J"/>
    <property type="match status" value="1"/>
</dbReference>
<evidence type="ECO:0000259" key="9">
    <source>
        <dbReference type="PROSITE" id="PS50110"/>
    </source>
</evidence>
<dbReference type="PANTHER" id="PTHR45339:SF1">
    <property type="entry name" value="HYBRID SIGNAL TRANSDUCTION HISTIDINE KINASE J"/>
    <property type="match status" value="1"/>
</dbReference>
<feature type="domain" description="Response regulatory" evidence="9">
    <location>
        <begin position="812"/>
        <end position="928"/>
    </location>
</feature>
<feature type="domain" description="Histidine kinase" evidence="8">
    <location>
        <begin position="377"/>
        <end position="635"/>
    </location>
</feature>
<dbReference type="CDD" id="cd00082">
    <property type="entry name" value="HisKA"/>
    <property type="match status" value="1"/>
</dbReference>
<dbReference type="InterPro" id="IPR003661">
    <property type="entry name" value="HisK_dim/P_dom"/>
</dbReference>
<keyword evidence="11" id="KW-1185">Reference proteome</keyword>
<feature type="modified residue" description="4-aspartylphosphate" evidence="5">
    <location>
        <position position="863"/>
    </location>
</feature>
<dbReference type="SUPFAM" id="SSF55785">
    <property type="entry name" value="PYP-like sensor domain (PAS domain)"/>
    <property type="match status" value="1"/>
</dbReference>
<evidence type="ECO:0000256" key="4">
    <source>
        <dbReference type="ARBA" id="ARBA00023012"/>
    </source>
</evidence>
<dbReference type="Pfam" id="PF00072">
    <property type="entry name" value="Response_reg"/>
    <property type="match status" value="1"/>
</dbReference>
<keyword evidence="7" id="KW-1133">Transmembrane helix</keyword>
<comment type="catalytic activity">
    <reaction evidence="1">
        <text>ATP + protein L-histidine = ADP + protein N-phospho-L-histidine.</text>
        <dbReference type="EC" id="2.7.13.3"/>
    </reaction>
</comment>
<dbReference type="RefSeq" id="WP_207991146.1">
    <property type="nucleotide sequence ID" value="NZ_JAGBKM010000011.1"/>
</dbReference>
<reference evidence="10 11" key="1">
    <citation type="submission" date="2021-03" db="EMBL/GenBank/DDBJ databases">
        <authorList>
            <person name="Shang D.-D."/>
            <person name="Du Z.-J."/>
            <person name="Chen G.-J."/>
        </authorList>
    </citation>
    <scope>NUCLEOTIDE SEQUENCE [LARGE SCALE GENOMIC DNA]</scope>
    <source>
        <strain evidence="10 11">F1192</strain>
    </source>
</reference>
<dbReference type="Gene3D" id="3.30.565.10">
    <property type="entry name" value="Histidine kinase-like ATPase, C-terminal domain"/>
    <property type="match status" value="1"/>
</dbReference>
<dbReference type="CDD" id="cd16922">
    <property type="entry name" value="HATPase_EvgS-ArcB-TorS-like"/>
    <property type="match status" value="1"/>
</dbReference>
<dbReference type="InterPro" id="IPR003594">
    <property type="entry name" value="HATPase_dom"/>
</dbReference>
<evidence type="ECO:0000256" key="7">
    <source>
        <dbReference type="SAM" id="Phobius"/>
    </source>
</evidence>
<evidence type="ECO:0000313" key="11">
    <source>
        <dbReference type="Proteomes" id="UP000664554"/>
    </source>
</evidence>
<accession>A0ABS3NPK3</accession>
<keyword evidence="7" id="KW-0812">Transmembrane</keyword>
<comment type="caution">
    <text evidence="10">The sequence shown here is derived from an EMBL/GenBank/DDBJ whole genome shotgun (WGS) entry which is preliminary data.</text>
</comment>
<keyword evidence="7" id="KW-0472">Membrane</keyword>
<feature type="coiled-coil region" evidence="6">
    <location>
        <begin position="347"/>
        <end position="374"/>
    </location>
</feature>
<evidence type="ECO:0000256" key="1">
    <source>
        <dbReference type="ARBA" id="ARBA00000085"/>
    </source>
</evidence>
<dbReference type="SUPFAM" id="SSF47384">
    <property type="entry name" value="Homodimeric domain of signal transducing histidine kinase"/>
    <property type="match status" value="1"/>
</dbReference>
<dbReference type="PROSITE" id="PS50109">
    <property type="entry name" value="HIS_KIN"/>
    <property type="match status" value="1"/>
</dbReference>
<dbReference type="SMART" id="SM00387">
    <property type="entry name" value="HATPase_c"/>
    <property type="match status" value="1"/>
</dbReference>
<evidence type="ECO:0000256" key="5">
    <source>
        <dbReference type="PROSITE-ProRule" id="PRU00169"/>
    </source>
</evidence>
<evidence type="ECO:0000259" key="8">
    <source>
        <dbReference type="PROSITE" id="PS50109"/>
    </source>
</evidence>
<dbReference type="Pfam" id="PF02518">
    <property type="entry name" value="HATPase_c"/>
    <property type="match status" value="1"/>
</dbReference>
<dbReference type="SUPFAM" id="SSF55874">
    <property type="entry name" value="ATPase domain of HSP90 chaperone/DNA topoisomerase II/histidine kinase"/>
    <property type="match status" value="1"/>
</dbReference>
<evidence type="ECO:0000256" key="6">
    <source>
        <dbReference type="SAM" id="Coils"/>
    </source>
</evidence>
<dbReference type="PROSITE" id="PS50110">
    <property type="entry name" value="RESPONSE_REGULATORY"/>
    <property type="match status" value="1"/>
</dbReference>
<dbReference type="InterPro" id="IPR001789">
    <property type="entry name" value="Sig_transdc_resp-reg_receiver"/>
</dbReference>
<dbReference type="EMBL" id="JAGBKM010000011">
    <property type="protein sequence ID" value="MBO1531015.1"/>
    <property type="molecule type" value="Genomic_DNA"/>
</dbReference>
<keyword evidence="4" id="KW-0902">Two-component regulatory system</keyword>
<dbReference type="Gene3D" id="1.10.287.130">
    <property type="match status" value="1"/>
</dbReference>
<feature type="transmembrane region" description="Helical" evidence="7">
    <location>
        <begin position="157"/>
        <end position="176"/>
    </location>
</feature>
<dbReference type="InterPro" id="IPR035965">
    <property type="entry name" value="PAS-like_dom_sf"/>
</dbReference>
<feature type="transmembrane region" description="Helical" evidence="7">
    <location>
        <begin position="12"/>
        <end position="33"/>
    </location>
</feature>
<dbReference type="SMART" id="SM00448">
    <property type="entry name" value="REC"/>
    <property type="match status" value="1"/>
</dbReference>
<keyword evidence="6" id="KW-0175">Coiled coil</keyword>
<name>A0ABS3NPK3_9GAMM</name>
<proteinExistence type="predicted"/>
<dbReference type="Pfam" id="PF00512">
    <property type="entry name" value="HisKA"/>
    <property type="match status" value="1"/>
</dbReference>
<keyword evidence="3 5" id="KW-0597">Phosphoprotein</keyword>
<evidence type="ECO:0000256" key="2">
    <source>
        <dbReference type="ARBA" id="ARBA00012438"/>
    </source>
</evidence>
<dbReference type="InterPro" id="IPR011006">
    <property type="entry name" value="CheY-like_superfamily"/>
</dbReference>
<dbReference type="SMART" id="SM00388">
    <property type="entry name" value="HisKA"/>
    <property type="match status" value="1"/>
</dbReference>